<evidence type="ECO:0000256" key="12">
    <source>
        <dbReference type="ARBA" id="ARBA00023012"/>
    </source>
</evidence>
<organism evidence="17 18">
    <name type="scientific">Maritalea porphyrae</name>
    <dbReference type="NCBI Taxonomy" id="880732"/>
    <lineage>
        <taxon>Bacteria</taxon>
        <taxon>Pseudomonadati</taxon>
        <taxon>Pseudomonadota</taxon>
        <taxon>Alphaproteobacteria</taxon>
        <taxon>Hyphomicrobiales</taxon>
        <taxon>Devosiaceae</taxon>
        <taxon>Maritalea</taxon>
    </lineage>
</organism>
<evidence type="ECO:0000256" key="4">
    <source>
        <dbReference type="ARBA" id="ARBA00022475"/>
    </source>
</evidence>
<feature type="transmembrane region" description="Helical" evidence="15">
    <location>
        <begin position="290"/>
        <end position="310"/>
    </location>
</feature>
<evidence type="ECO:0000256" key="14">
    <source>
        <dbReference type="SAM" id="Coils"/>
    </source>
</evidence>
<comment type="subcellular location">
    <subcellularLocation>
        <location evidence="2">Cell membrane</location>
        <topology evidence="2">Multi-pass membrane protein</topology>
    </subcellularLocation>
</comment>
<dbReference type="SMART" id="SM00388">
    <property type="entry name" value="HisKA"/>
    <property type="match status" value="1"/>
</dbReference>
<reference evidence="17" key="1">
    <citation type="journal article" date="2014" name="Int. J. Syst. Evol. Microbiol.">
        <title>Complete genome of a new Firmicutes species belonging to the dominant human colonic microbiota ('Ruminococcus bicirculans') reveals two chromosomes and a selective capacity to utilize plant glucans.</title>
        <authorList>
            <consortium name="NISC Comparative Sequencing Program"/>
            <person name="Wegmann U."/>
            <person name="Louis P."/>
            <person name="Goesmann A."/>
            <person name="Henrissat B."/>
            <person name="Duncan S.H."/>
            <person name="Flint H.J."/>
        </authorList>
    </citation>
    <scope>NUCLEOTIDE SEQUENCE</scope>
    <source>
        <strain evidence="17">NBRC 107169</strain>
    </source>
</reference>
<dbReference type="Proteomes" id="UP001161405">
    <property type="component" value="Unassembled WGS sequence"/>
</dbReference>
<keyword evidence="4" id="KW-1003">Cell membrane</keyword>
<evidence type="ECO:0000256" key="5">
    <source>
        <dbReference type="ARBA" id="ARBA00022553"/>
    </source>
</evidence>
<dbReference type="InterPro" id="IPR003661">
    <property type="entry name" value="HisK_dim/P_dom"/>
</dbReference>
<evidence type="ECO:0000256" key="2">
    <source>
        <dbReference type="ARBA" id="ARBA00004651"/>
    </source>
</evidence>
<dbReference type="EC" id="2.7.13.3" evidence="3"/>
<dbReference type="InterPro" id="IPR036890">
    <property type="entry name" value="HATPase_C_sf"/>
</dbReference>
<dbReference type="InterPro" id="IPR005467">
    <property type="entry name" value="His_kinase_dom"/>
</dbReference>
<reference evidence="17" key="2">
    <citation type="submission" date="2023-01" db="EMBL/GenBank/DDBJ databases">
        <title>Draft genome sequence of Maritalea porphyrae strain NBRC 107169.</title>
        <authorList>
            <person name="Sun Q."/>
            <person name="Mori K."/>
        </authorList>
    </citation>
    <scope>NUCLEOTIDE SEQUENCE</scope>
    <source>
        <strain evidence="17">NBRC 107169</strain>
    </source>
</reference>
<dbReference type="PANTHER" id="PTHR43065:SF10">
    <property type="entry name" value="PEROXIDE STRESS-ACTIVATED HISTIDINE KINASE MAK3"/>
    <property type="match status" value="1"/>
</dbReference>
<dbReference type="InterPro" id="IPR003594">
    <property type="entry name" value="HATPase_dom"/>
</dbReference>
<evidence type="ECO:0000256" key="8">
    <source>
        <dbReference type="ARBA" id="ARBA00022741"/>
    </source>
</evidence>
<keyword evidence="7 15" id="KW-0812">Transmembrane</keyword>
<dbReference type="SUPFAM" id="SSF103190">
    <property type="entry name" value="Sensory domain-like"/>
    <property type="match status" value="1"/>
</dbReference>
<keyword evidence="12" id="KW-0902">Two-component regulatory system</keyword>
<evidence type="ECO:0000313" key="18">
    <source>
        <dbReference type="Proteomes" id="UP001161405"/>
    </source>
</evidence>
<dbReference type="InterPro" id="IPR033479">
    <property type="entry name" value="dCache_1"/>
</dbReference>
<dbReference type="SUPFAM" id="SSF47384">
    <property type="entry name" value="Homodimeric domain of signal transducing histidine kinase"/>
    <property type="match status" value="1"/>
</dbReference>
<evidence type="ECO:0000256" key="6">
    <source>
        <dbReference type="ARBA" id="ARBA00022679"/>
    </source>
</evidence>
<dbReference type="InterPro" id="IPR036097">
    <property type="entry name" value="HisK_dim/P_sf"/>
</dbReference>
<evidence type="ECO:0000256" key="3">
    <source>
        <dbReference type="ARBA" id="ARBA00012438"/>
    </source>
</evidence>
<comment type="catalytic activity">
    <reaction evidence="1">
        <text>ATP + protein L-histidine = ADP + protein N-phospho-L-histidine.</text>
        <dbReference type="EC" id="2.7.13.3"/>
    </reaction>
</comment>
<keyword evidence="18" id="KW-1185">Reference proteome</keyword>
<evidence type="ECO:0000313" key="17">
    <source>
        <dbReference type="EMBL" id="GLQ15987.1"/>
    </source>
</evidence>
<evidence type="ECO:0000256" key="13">
    <source>
        <dbReference type="ARBA" id="ARBA00023136"/>
    </source>
</evidence>
<dbReference type="Pfam" id="PF02518">
    <property type="entry name" value="HATPase_c"/>
    <property type="match status" value="1"/>
</dbReference>
<dbReference type="RefSeq" id="WP_284361197.1">
    <property type="nucleotide sequence ID" value="NZ_BSNI01000001.1"/>
</dbReference>
<keyword evidence="8" id="KW-0547">Nucleotide-binding</keyword>
<dbReference type="CDD" id="cd12914">
    <property type="entry name" value="PDC1_DGC_like"/>
    <property type="match status" value="1"/>
</dbReference>
<evidence type="ECO:0000256" key="7">
    <source>
        <dbReference type="ARBA" id="ARBA00022692"/>
    </source>
</evidence>
<comment type="caution">
    <text evidence="17">The sequence shown here is derived from an EMBL/GenBank/DDBJ whole genome shotgun (WGS) entry which is preliminary data.</text>
</comment>
<keyword evidence="5" id="KW-0597">Phosphoprotein</keyword>
<keyword evidence="6" id="KW-0808">Transferase</keyword>
<dbReference type="PIRSF" id="PIRSF036431">
    <property type="entry name" value="STHK_DctB"/>
    <property type="match status" value="1"/>
</dbReference>
<evidence type="ECO:0000256" key="15">
    <source>
        <dbReference type="SAM" id="Phobius"/>
    </source>
</evidence>
<dbReference type="InterPro" id="IPR004358">
    <property type="entry name" value="Sig_transdc_His_kin-like_C"/>
</dbReference>
<dbReference type="Gene3D" id="3.30.565.10">
    <property type="entry name" value="Histidine kinase-like ATPase, C-terminal domain"/>
    <property type="match status" value="1"/>
</dbReference>
<name>A0ABQ5ULI9_9HYPH</name>
<keyword evidence="11 15" id="KW-1133">Transmembrane helix</keyword>
<evidence type="ECO:0000256" key="1">
    <source>
        <dbReference type="ARBA" id="ARBA00000085"/>
    </source>
</evidence>
<protein>
    <recommendedName>
        <fullName evidence="3">histidine kinase</fullName>
        <ecNumber evidence="3">2.7.13.3</ecNumber>
    </recommendedName>
</protein>
<dbReference type="Gene3D" id="1.10.287.130">
    <property type="match status" value="1"/>
</dbReference>
<feature type="transmembrane region" description="Helical" evidence="15">
    <location>
        <begin position="14"/>
        <end position="39"/>
    </location>
</feature>
<dbReference type="GO" id="GO:0016301">
    <property type="term" value="F:kinase activity"/>
    <property type="evidence" value="ECO:0007669"/>
    <property type="project" value="UniProtKB-KW"/>
</dbReference>
<dbReference type="InterPro" id="IPR017055">
    <property type="entry name" value="Sig_transdc_His_kinase_DctB"/>
</dbReference>
<keyword evidence="14" id="KW-0175">Coiled coil</keyword>
<keyword evidence="13 15" id="KW-0472">Membrane</keyword>
<dbReference type="PANTHER" id="PTHR43065">
    <property type="entry name" value="SENSOR HISTIDINE KINASE"/>
    <property type="match status" value="1"/>
</dbReference>
<dbReference type="InterPro" id="IPR029151">
    <property type="entry name" value="Sensor-like_sf"/>
</dbReference>
<keyword evidence="10" id="KW-0067">ATP-binding</keyword>
<feature type="domain" description="Histidine kinase" evidence="16">
    <location>
        <begin position="365"/>
        <end position="573"/>
    </location>
</feature>
<dbReference type="SUPFAM" id="SSF55874">
    <property type="entry name" value="ATPase domain of HSP90 chaperone/DNA topoisomerase II/histidine kinase"/>
    <property type="match status" value="1"/>
</dbReference>
<evidence type="ECO:0000256" key="11">
    <source>
        <dbReference type="ARBA" id="ARBA00022989"/>
    </source>
</evidence>
<evidence type="ECO:0000256" key="10">
    <source>
        <dbReference type="ARBA" id="ARBA00022840"/>
    </source>
</evidence>
<accession>A0ABQ5ULI9</accession>
<dbReference type="SMART" id="SM00387">
    <property type="entry name" value="HATPase_c"/>
    <property type="match status" value="1"/>
</dbReference>
<evidence type="ECO:0000256" key="9">
    <source>
        <dbReference type="ARBA" id="ARBA00022777"/>
    </source>
</evidence>
<feature type="coiled-coil region" evidence="14">
    <location>
        <begin position="329"/>
        <end position="356"/>
    </location>
</feature>
<dbReference type="EMBL" id="BSNI01000001">
    <property type="protein sequence ID" value="GLQ15987.1"/>
    <property type="molecule type" value="Genomic_DNA"/>
</dbReference>
<proteinExistence type="predicted"/>
<sequence length="574" mass="63622">MNKNTEALGPIKNLAYIITITGLILGGFIALFFASLSVFKAVELERAEGRAQLYHSTLVSALERLEHLPFIVAQDPAVVRALEQKDVAGLNQRLEDFANRSKAEAIYVMDANGWTIAASNYAKEINFLGKNYGFRPYFKDAMAGKRGEFFAIGATTFTPGFFIGDTVRDSTGKPIGVVALKIALSELTGAWAASGDDILVTNKDGIVVFATSDEWRYRATTELSESQRIQIQNMQQFGKQELQPIDWLLGQDNEVQLDGTNYLYANKQLERRGWTLWYINPASSLFERTWFVIILAAIVVAIMGIAFVTFRSNQLQRALKASHDDRLKLVAEIEERKATQRRLEQTRSELARTSKLAALGQLAASVTHELGQPISAMRNYLAAEEISSGHKPGGLVDQLRGLVQRMENITKELKFFSVRGDNTTEDIVIRDLVDGAIGLVKHDLVQQNIKIDIHLATTLPTIKGNKQRLEQVLVNLFRNAISAMRESDKKQLEITATADQEHLTIAVRDWGHGLAGQSIEQLQEPFHTNKPSGEGMGLGLAISAAIVREHQGLLSASDYEIGAQFIIQLPIGEE</sequence>
<dbReference type="Gene3D" id="3.30.450.20">
    <property type="entry name" value="PAS domain"/>
    <property type="match status" value="2"/>
</dbReference>
<dbReference type="PRINTS" id="PR00344">
    <property type="entry name" value="BCTRLSENSOR"/>
</dbReference>
<gene>
    <name evidence="17" type="ORF">GCM10007879_02360</name>
</gene>
<dbReference type="Gene3D" id="6.10.250.3020">
    <property type="match status" value="1"/>
</dbReference>
<dbReference type="Pfam" id="PF02743">
    <property type="entry name" value="dCache_1"/>
    <property type="match status" value="1"/>
</dbReference>
<evidence type="ECO:0000259" key="16">
    <source>
        <dbReference type="PROSITE" id="PS50109"/>
    </source>
</evidence>
<dbReference type="CDD" id="cd00082">
    <property type="entry name" value="HisKA"/>
    <property type="match status" value="1"/>
</dbReference>
<dbReference type="PROSITE" id="PS50109">
    <property type="entry name" value="HIS_KIN"/>
    <property type="match status" value="1"/>
</dbReference>
<keyword evidence="9 17" id="KW-0418">Kinase</keyword>